<comment type="caution">
    <text evidence="1">The sequence shown here is derived from an EMBL/GenBank/DDBJ whole genome shotgun (WGS) entry which is preliminary data.</text>
</comment>
<keyword evidence="2" id="KW-1185">Reference proteome</keyword>
<protein>
    <submittedName>
        <fullName evidence="1">Uncharacterized protein</fullName>
    </submittedName>
</protein>
<gene>
    <name evidence="1" type="ORF">CTRU02_204191</name>
</gene>
<sequence length="215" mass="22716">MSALAEKLWQDLSSLHLASLNGGEALQSTQSRRNEHVPGSFAGQMFSSMSVQSVAIAGAASSGGSSSISSPGSFDDDLQICESAAQFDVIGHALSSACATLRTGSRLLREIELMIGLPREHGIAAKGLPVGPLPYTSQIGCATGRATDPPSPCIYIDSSCVARLIVVLWDEQGQRFGSASDGQGDGSEKALTVLRRCYMDILGLYKRHLSHYEIV</sequence>
<proteinExistence type="predicted"/>
<evidence type="ECO:0000313" key="1">
    <source>
        <dbReference type="EMBL" id="KAL0941428.1"/>
    </source>
</evidence>
<accession>A0ACC3ZBA3</accession>
<dbReference type="Proteomes" id="UP000805649">
    <property type="component" value="Unassembled WGS sequence"/>
</dbReference>
<evidence type="ECO:0000313" key="2">
    <source>
        <dbReference type="Proteomes" id="UP000805649"/>
    </source>
</evidence>
<dbReference type="EMBL" id="VUJX02000002">
    <property type="protein sequence ID" value="KAL0941428.1"/>
    <property type="molecule type" value="Genomic_DNA"/>
</dbReference>
<reference evidence="1 2" key="1">
    <citation type="journal article" date="2020" name="Phytopathology">
        <title>Genome Sequence Resources of Colletotrichum truncatum, C. plurivorum, C. musicola, and C. sojae: Four Species Pathogenic to Soybean (Glycine max).</title>
        <authorList>
            <person name="Rogerio F."/>
            <person name="Boufleur T.R."/>
            <person name="Ciampi-Guillardi M."/>
            <person name="Sukno S.A."/>
            <person name="Thon M.R."/>
            <person name="Massola Junior N.S."/>
            <person name="Baroncelli R."/>
        </authorList>
    </citation>
    <scope>NUCLEOTIDE SEQUENCE [LARGE SCALE GENOMIC DNA]</scope>
    <source>
        <strain evidence="1 2">CMES1059</strain>
    </source>
</reference>
<organism evidence="1 2">
    <name type="scientific">Colletotrichum truncatum</name>
    <name type="common">Anthracnose fungus</name>
    <name type="synonym">Colletotrichum capsici</name>
    <dbReference type="NCBI Taxonomy" id="5467"/>
    <lineage>
        <taxon>Eukaryota</taxon>
        <taxon>Fungi</taxon>
        <taxon>Dikarya</taxon>
        <taxon>Ascomycota</taxon>
        <taxon>Pezizomycotina</taxon>
        <taxon>Sordariomycetes</taxon>
        <taxon>Hypocreomycetidae</taxon>
        <taxon>Glomerellales</taxon>
        <taxon>Glomerellaceae</taxon>
        <taxon>Colletotrichum</taxon>
        <taxon>Colletotrichum truncatum species complex</taxon>
    </lineage>
</organism>
<name>A0ACC3ZBA3_COLTU</name>